<accession>A0AB34HID8</accession>
<protein>
    <submittedName>
        <fullName evidence="2">Uncharacterized protein</fullName>
    </submittedName>
</protein>
<proteinExistence type="predicted"/>
<feature type="transmembrane region" description="Helical" evidence="1">
    <location>
        <begin position="6"/>
        <end position="23"/>
    </location>
</feature>
<name>A0AB34HID8_ESCRO</name>
<keyword evidence="1" id="KW-0812">Transmembrane</keyword>
<dbReference type="AlphaFoldDB" id="A0AB34HID8"/>
<organism evidence="2 3">
    <name type="scientific">Eschrichtius robustus</name>
    <name type="common">California gray whale</name>
    <name type="synonym">Eschrichtius gibbosus</name>
    <dbReference type="NCBI Taxonomy" id="9764"/>
    <lineage>
        <taxon>Eukaryota</taxon>
        <taxon>Metazoa</taxon>
        <taxon>Chordata</taxon>
        <taxon>Craniata</taxon>
        <taxon>Vertebrata</taxon>
        <taxon>Euteleostomi</taxon>
        <taxon>Mammalia</taxon>
        <taxon>Eutheria</taxon>
        <taxon>Laurasiatheria</taxon>
        <taxon>Artiodactyla</taxon>
        <taxon>Whippomorpha</taxon>
        <taxon>Cetacea</taxon>
        <taxon>Mysticeti</taxon>
        <taxon>Eschrichtiidae</taxon>
        <taxon>Eschrichtius</taxon>
    </lineage>
</organism>
<gene>
    <name evidence="2" type="ORF">J1605_004190</name>
</gene>
<keyword evidence="1" id="KW-0472">Membrane</keyword>
<dbReference type="EMBL" id="JAIQCJ010001220">
    <property type="protein sequence ID" value="KAJ8791491.1"/>
    <property type="molecule type" value="Genomic_DNA"/>
</dbReference>
<keyword evidence="1" id="KW-1133">Transmembrane helix</keyword>
<reference evidence="2 3" key="1">
    <citation type="submission" date="2022-11" db="EMBL/GenBank/DDBJ databases">
        <title>Whole genome sequence of Eschrichtius robustus ER-17-0199.</title>
        <authorList>
            <person name="Bruniche-Olsen A."/>
            <person name="Black A.N."/>
            <person name="Fields C.J."/>
            <person name="Walden K."/>
            <person name="Dewoody J.A."/>
        </authorList>
    </citation>
    <scope>NUCLEOTIDE SEQUENCE [LARGE SCALE GENOMIC DNA]</scope>
    <source>
        <strain evidence="2">ER-17-0199</strain>
        <tissue evidence="2">Blubber</tissue>
    </source>
</reference>
<evidence type="ECO:0000313" key="3">
    <source>
        <dbReference type="Proteomes" id="UP001159641"/>
    </source>
</evidence>
<comment type="caution">
    <text evidence="2">The sequence shown here is derived from an EMBL/GenBank/DDBJ whole genome shotgun (WGS) entry which is preliminary data.</text>
</comment>
<keyword evidence="3" id="KW-1185">Reference proteome</keyword>
<feature type="transmembrane region" description="Helical" evidence="1">
    <location>
        <begin position="44"/>
        <end position="67"/>
    </location>
</feature>
<dbReference type="Proteomes" id="UP001159641">
    <property type="component" value="Unassembled WGS sequence"/>
</dbReference>
<sequence>MASSRGVFSVFLVQLVVVSDLYLKTYINDLGHLQVVDIVFLIQYLFLSFMRIVFLLGFVVVLSLLLWSSPCFCLYLATTNQNTNEWYRGHQAWC</sequence>
<evidence type="ECO:0000256" key="1">
    <source>
        <dbReference type="SAM" id="Phobius"/>
    </source>
</evidence>
<evidence type="ECO:0000313" key="2">
    <source>
        <dbReference type="EMBL" id="KAJ8791491.1"/>
    </source>
</evidence>